<organism evidence="1 2">
    <name type="scientific">Rhododendron griersonianum</name>
    <dbReference type="NCBI Taxonomy" id="479676"/>
    <lineage>
        <taxon>Eukaryota</taxon>
        <taxon>Viridiplantae</taxon>
        <taxon>Streptophyta</taxon>
        <taxon>Embryophyta</taxon>
        <taxon>Tracheophyta</taxon>
        <taxon>Spermatophyta</taxon>
        <taxon>Magnoliopsida</taxon>
        <taxon>eudicotyledons</taxon>
        <taxon>Gunneridae</taxon>
        <taxon>Pentapetalae</taxon>
        <taxon>asterids</taxon>
        <taxon>Ericales</taxon>
        <taxon>Ericaceae</taxon>
        <taxon>Ericoideae</taxon>
        <taxon>Rhodoreae</taxon>
        <taxon>Rhododendron</taxon>
    </lineage>
</organism>
<evidence type="ECO:0000313" key="1">
    <source>
        <dbReference type="EMBL" id="KAG5565007.1"/>
    </source>
</evidence>
<evidence type="ECO:0000313" key="2">
    <source>
        <dbReference type="Proteomes" id="UP000823749"/>
    </source>
</evidence>
<dbReference type="Proteomes" id="UP000823749">
    <property type="component" value="Chromosome 1"/>
</dbReference>
<gene>
    <name evidence="1" type="ORF">RHGRI_001023</name>
</gene>
<accession>A0AAV6LJM2</accession>
<sequence>MNISIIILTDFITQVPYLGNTRTHLQRELRDDNVLIVKFAVEASNCTNKMIGSSYYDVVFNKIAEEGILIGLRSYQFFGDFPFHALMFKDSSLLPLSRRENRTFWRTNQSVKRGLISCIQTWFSLILFATIKLQNDLLP</sequence>
<dbReference type="EMBL" id="JACTNZ010000001">
    <property type="protein sequence ID" value="KAG5565007.1"/>
    <property type="molecule type" value="Genomic_DNA"/>
</dbReference>
<proteinExistence type="predicted"/>
<keyword evidence="2" id="KW-1185">Reference proteome</keyword>
<protein>
    <submittedName>
        <fullName evidence="1">Uncharacterized protein</fullName>
    </submittedName>
</protein>
<reference evidence="1" key="1">
    <citation type="submission" date="2020-08" db="EMBL/GenBank/DDBJ databases">
        <title>Plant Genome Project.</title>
        <authorList>
            <person name="Zhang R.-G."/>
        </authorList>
    </citation>
    <scope>NUCLEOTIDE SEQUENCE</scope>
    <source>
        <strain evidence="1">WSP0</strain>
        <tissue evidence="1">Leaf</tissue>
    </source>
</reference>
<comment type="caution">
    <text evidence="1">The sequence shown here is derived from an EMBL/GenBank/DDBJ whole genome shotgun (WGS) entry which is preliminary data.</text>
</comment>
<dbReference type="AlphaFoldDB" id="A0AAV6LJM2"/>
<name>A0AAV6LJM2_9ERIC</name>